<feature type="transmembrane region" description="Helical" evidence="1">
    <location>
        <begin position="20"/>
        <end position="42"/>
    </location>
</feature>
<proteinExistence type="predicted"/>
<keyword evidence="1" id="KW-0472">Membrane</keyword>
<sequence>MKTRKKELAILKKLKMNSLWFWVLIMVACLIATSLLIYFAVISKNIFATKVLSIVNDIIIAVVVGVLTGIVITVFSFIFLNIIKKAWIRDFYSFYAYIHSLKHRSKLITVKDRRFLDRYYDKVKSWTKEEYIQKLAEIFKYTENSIEYKNLINEVNEDFAKHGYLDPNIEKTKKDAYVKAFIFDLISPLLVVSALIVCAVLYNDGNPDSLYALTRLLAVAIVAIITVNVAIFTYEIVQIKKVHNIKTYNDFVMLSFNNYAYGTLSSMIVKKR</sequence>
<evidence type="ECO:0000313" key="2">
    <source>
        <dbReference type="EMBL" id="RMA79133.1"/>
    </source>
</evidence>
<dbReference type="AlphaFoldDB" id="A0A3M0A2C7"/>
<name>A0A3M0A2C7_9BACT</name>
<comment type="caution">
    <text evidence="2">The sequence shown here is derived from an EMBL/GenBank/DDBJ whole genome shotgun (WGS) entry which is preliminary data.</text>
</comment>
<dbReference type="EMBL" id="REFI01000005">
    <property type="protein sequence ID" value="RMA79133.1"/>
    <property type="molecule type" value="Genomic_DNA"/>
</dbReference>
<organism evidence="2 3">
    <name type="scientific">Metamycoplasma subdolum</name>
    <dbReference type="NCBI Taxonomy" id="92407"/>
    <lineage>
        <taxon>Bacteria</taxon>
        <taxon>Bacillati</taxon>
        <taxon>Mycoplasmatota</taxon>
        <taxon>Mycoplasmoidales</taxon>
        <taxon>Metamycoplasmataceae</taxon>
        <taxon>Metamycoplasma</taxon>
    </lineage>
</organism>
<evidence type="ECO:0000313" key="3">
    <source>
        <dbReference type="Proteomes" id="UP000267246"/>
    </source>
</evidence>
<feature type="transmembrane region" description="Helical" evidence="1">
    <location>
        <begin position="181"/>
        <end position="202"/>
    </location>
</feature>
<keyword evidence="1" id="KW-1133">Transmembrane helix</keyword>
<feature type="transmembrane region" description="Helical" evidence="1">
    <location>
        <begin position="214"/>
        <end position="237"/>
    </location>
</feature>
<dbReference type="OrthoDB" id="398060at2"/>
<protein>
    <submittedName>
        <fullName evidence="2">Uncharacterized protein</fullName>
    </submittedName>
</protein>
<gene>
    <name evidence="2" type="ORF">JN00_0186</name>
</gene>
<reference evidence="2 3" key="1">
    <citation type="submission" date="2018-10" db="EMBL/GenBank/DDBJ databases">
        <title>Genomic Encyclopedia of Archaeal and Bacterial Type Strains, Phase II (KMG-II): from individual species to whole genera.</title>
        <authorList>
            <person name="Goeker M."/>
        </authorList>
    </citation>
    <scope>NUCLEOTIDE SEQUENCE [LARGE SCALE GENOMIC DNA]</scope>
    <source>
        <strain evidence="2 3">ATCC 29870</strain>
    </source>
</reference>
<keyword evidence="3" id="KW-1185">Reference proteome</keyword>
<dbReference type="PROSITE" id="PS51257">
    <property type="entry name" value="PROKAR_LIPOPROTEIN"/>
    <property type="match status" value="1"/>
</dbReference>
<evidence type="ECO:0000256" key="1">
    <source>
        <dbReference type="SAM" id="Phobius"/>
    </source>
</evidence>
<dbReference type="Proteomes" id="UP000267246">
    <property type="component" value="Unassembled WGS sequence"/>
</dbReference>
<accession>A0A3M0A2C7</accession>
<keyword evidence="1" id="KW-0812">Transmembrane</keyword>
<feature type="transmembrane region" description="Helical" evidence="1">
    <location>
        <begin position="58"/>
        <end position="83"/>
    </location>
</feature>
<dbReference type="RefSeq" id="WP_121940670.1">
    <property type="nucleotide sequence ID" value="NZ_CP137846.1"/>
</dbReference>